<keyword evidence="3" id="KW-0548">Nucleotidyltransferase</keyword>
<evidence type="ECO:0000259" key="1">
    <source>
        <dbReference type="Pfam" id="PF00483"/>
    </source>
</evidence>
<dbReference type="InterPro" id="IPR005835">
    <property type="entry name" value="NTP_transferase_dom"/>
</dbReference>
<organism evidence="3 4">
    <name type="scientific">Algimonas porphyrae</name>
    <dbReference type="NCBI Taxonomy" id="1128113"/>
    <lineage>
        <taxon>Bacteria</taxon>
        <taxon>Pseudomonadati</taxon>
        <taxon>Pseudomonadota</taxon>
        <taxon>Alphaproteobacteria</taxon>
        <taxon>Maricaulales</taxon>
        <taxon>Robiginitomaculaceae</taxon>
        <taxon>Algimonas</taxon>
    </lineage>
</organism>
<feature type="domain" description="Nucleotidyl transferase" evidence="1">
    <location>
        <begin position="9"/>
        <end position="282"/>
    </location>
</feature>
<dbReference type="Gene3D" id="3.90.550.10">
    <property type="entry name" value="Spore Coat Polysaccharide Biosynthesis Protein SpsA, Chain A"/>
    <property type="match status" value="1"/>
</dbReference>
<dbReference type="Proteomes" id="UP001161390">
    <property type="component" value="Unassembled WGS sequence"/>
</dbReference>
<dbReference type="CDD" id="cd02509">
    <property type="entry name" value="GDP-M1P_Guanylyltransferase"/>
    <property type="match status" value="1"/>
</dbReference>
<dbReference type="GO" id="GO:0016779">
    <property type="term" value="F:nucleotidyltransferase activity"/>
    <property type="evidence" value="ECO:0007669"/>
    <property type="project" value="UniProtKB-KW"/>
</dbReference>
<dbReference type="EMBL" id="BSNJ01000002">
    <property type="protein sequence ID" value="GLQ20042.1"/>
    <property type="molecule type" value="Genomic_DNA"/>
</dbReference>
<evidence type="ECO:0000313" key="4">
    <source>
        <dbReference type="Proteomes" id="UP001161390"/>
    </source>
</evidence>
<dbReference type="RefSeq" id="WP_284370243.1">
    <property type="nucleotide sequence ID" value="NZ_BSNJ01000002.1"/>
</dbReference>
<dbReference type="InterPro" id="IPR054566">
    <property type="entry name" value="ManC/GMP-like_b-helix"/>
</dbReference>
<reference evidence="3" key="1">
    <citation type="journal article" date="2014" name="Int. J. Syst. Evol. Microbiol.">
        <title>Complete genome of a new Firmicutes species belonging to the dominant human colonic microbiota ('Ruminococcus bicirculans') reveals two chromosomes and a selective capacity to utilize plant glucans.</title>
        <authorList>
            <consortium name="NISC Comparative Sequencing Program"/>
            <person name="Wegmann U."/>
            <person name="Louis P."/>
            <person name="Goesmann A."/>
            <person name="Henrissat B."/>
            <person name="Duncan S.H."/>
            <person name="Flint H.J."/>
        </authorList>
    </citation>
    <scope>NUCLEOTIDE SEQUENCE</scope>
    <source>
        <strain evidence="3">NBRC 108216</strain>
    </source>
</reference>
<feature type="domain" description="MannoseP isomerase/GMP-like beta-helix" evidence="2">
    <location>
        <begin position="298"/>
        <end position="345"/>
    </location>
</feature>
<dbReference type="InterPro" id="IPR029044">
    <property type="entry name" value="Nucleotide-diphossugar_trans"/>
</dbReference>
<dbReference type="Pfam" id="PF00483">
    <property type="entry name" value="NTP_transferase"/>
    <property type="match status" value="1"/>
</dbReference>
<comment type="caution">
    <text evidence="3">The sequence shown here is derived from an EMBL/GenBank/DDBJ whole genome shotgun (WGS) entry which is preliminary data.</text>
</comment>
<keyword evidence="3" id="KW-0808">Transferase</keyword>
<dbReference type="InterPro" id="IPR049577">
    <property type="entry name" value="GMPP_N"/>
</dbReference>
<dbReference type="InterPro" id="IPR051161">
    <property type="entry name" value="Mannose-6P_isomerase_type2"/>
</dbReference>
<sequence>MGHYSQILPVILSGGAGSRLWPLSRQAEAKQFLALSGDRTMIQETADRMSGPEFLPPAFICNASHVDQIQTQVPDHGEILVEPEGRNTGPCAMAAAMHVMATDPDALMLLAPADHVIERPDAFREAVLRAAPIAAAGHHVTFGMTPDYPATGFGYIQQGQPIDAGLFQIESFREKPDEATARGWLETGGYHWNSGIFLFKPSLVIEEMLTLANDCANPARKAYVNATRNGAVIALEPQAFARCKPEPIDIALMERTSKGAVLPCDLGWRDIGSFRAYRDLHAAGDDSVIFGDGYSQGSHRSLIDTDGPLVALVGLDNVGVIVRDGRILVVNLDAAQDVKSIVTRLKADQREDML</sequence>
<keyword evidence="4" id="KW-1185">Reference proteome</keyword>
<proteinExistence type="predicted"/>
<reference evidence="3" key="2">
    <citation type="submission" date="2023-01" db="EMBL/GenBank/DDBJ databases">
        <title>Draft genome sequence of Algimonas porphyrae strain NBRC 108216.</title>
        <authorList>
            <person name="Sun Q."/>
            <person name="Mori K."/>
        </authorList>
    </citation>
    <scope>NUCLEOTIDE SEQUENCE</scope>
    <source>
        <strain evidence="3">NBRC 108216</strain>
    </source>
</reference>
<dbReference type="PANTHER" id="PTHR46390:SF1">
    <property type="entry name" value="MANNOSE-1-PHOSPHATE GUANYLYLTRANSFERASE"/>
    <property type="match status" value="1"/>
</dbReference>
<accession>A0ABQ5UZ83</accession>
<dbReference type="SUPFAM" id="SSF159283">
    <property type="entry name" value="Guanosine diphospho-D-mannose pyrophosphorylase/mannose-6-phosphate isomerase linker domain"/>
    <property type="match status" value="1"/>
</dbReference>
<evidence type="ECO:0000313" key="3">
    <source>
        <dbReference type="EMBL" id="GLQ20042.1"/>
    </source>
</evidence>
<name>A0ABQ5UZ83_9PROT</name>
<dbReference type="SUPFAM" id="SSF53448">
    <property type="entry name" value="Nucleotide-diphospho-sugar transferases"/>
    <property type="match status" value="1"/>
</dbReference>
<gene>
    <name evidence="3" type="primary">manC</name>
    <name evidence="3" type="ORF">GCM10007854_09970</name>
</gene>
<dbReference type="PANTHER" id="PTHR46390">
    <property type="entry name" value="MANNOSE-1-PHOSPHATE GUANYLYLTRANSFERASE"/>
    <property type="match status" value="1"/>
</dbReference>
<protein>
    <submittedName>
        <fullName evidence="3">Mannose-1-phosphate guanylyltransferase</fullName>
    </submittedName>
</protein>
<dbReference type="Pfam" id="PF22640">
    <property type="entry name" value="ManC_GMP_beta-helix"/>
    <property type="match status" value="1"/>
</dbReference>
<evidence type="ECO:0000259" key="2">
    <source>
        <dbReference type="Pfam" id="PF22640"/>
    </source>
</evidence>